<sequence length="244" mass="27573">MSPESGKSDNAAAPRNFYARSGKRMLDVLMALPILLIFALPMLFIALLVKLEDGEEVFYRQERIGRDGRPFHLIKFRSMVVGAEHKGAGIRVMEHDSRVSGIGRFLRKTSLDELPQLFNVIKGDISIVGPRPGLRFQVDLYDENQRGRLLVRPGITGWAQVNGRNTIDWERRIQLDLEYIRRLSLAMDLLVLLKTIPTVLYSSDVIATSDYWGDKLRARTAQRHEGEEVKESTPSSGDPVDPAD</sequence>
<reference evidence="5" key="1">
    <citation type="submission" date="2021-05" db="EMBL/GenBank/DDBJ databases">
        <title>Energy efficiency and biological interactions define the core microbiome of deep oligotrophic groundwater.</title>
        <authorList>
            <person name="Mehrshad M."/>
            <person name="Lopez-Fernandez M."/>
            <person name="Bell E."/>
            <person name="Bernier-Latmani R."/>
            <person name="Bertilsson S."/>
            <person name="Dopson M."/>
        </authorList>
    </citation>
    <scope>NUCLEOTIDE SEQUENCE</scope>
    <source>
        <strain evidence="5">Modern_marine.mb.64</strain>
    </source>
</reference>
<keyword evidence="5" id="KW-0808">Transferase</keyword>
<dbReference type="AlphaFoldDB" id="A0A948RXF0"/>
<dbReference type="GO" id="GO:0016780">
    <property type="term" value="F:phosphotransferase activity, for other substituted phosphate groups"/>
    <property type="evidence" value="ECO:0007669"/>
    <property type="project" value="TreeGrafter"/>
</dbReference>
<keyword evidence="3" id="KW-0812">Transmembrane</keyword>
<keyword evidence="3" id="KW-1133">Transmembrane helix</keyword>
<evidence type="ECO:0000256" key="3">
    <source>
        <dbReference type="SAM" id="Phobius"/>
    </source>
</evidence>
<dbReference type="InterPro" id="IPR003362">
    <property type="entry name" value="Bact_transf"/>
</dbReference>
<keyword evidence="3" id="KW-0472">Membrane</keyword>
<feature type="compositionally biased region" description="Basic and acidic residues" evidence="2">
    <location>
        <begin position="221"/>
        <end position="231"/>
    </location>
</feature>
<organism evidence="5 6">
    <name type="scientific">Eiseniibacteriota bacterium</name>
    <dbReference type="NCBI Taxonomy" id="2212470"/>
    <lineage>
        <taxon>Bacteria</taxon>
        <taxon>Candidatus Eiseniibacteriota</taxon>
    </lineage>
</organism>
<dbReference type="PANTHER" id="PTHR30576:SF0">
    <property type="entry name" value="UNDECAPRENYL-PHOSPHATE N-ACETYLGALACTOSAMINYL 1-PHOSPHATE TRANSFERASE-RELATED"/>
    <property type="match status" value="1"/>
</dbReference>
<gene>
    <name evidence="5" type="ORF">KJ970_17050</name>
</gene>
<evidence type="ECO:0000256" key="1">
    <source>
        <dbReference type="ARBA" id="ARBA00006464"/>
    </source>
</evidence>
<accession>A0A948RXF0</accession>
<dbReference type="EMBL" id="JAHJDP010000097">
    <property type="protein sequence ID" value="MBU2692625.1"/>
    <property type="molecule type" value="Genomic_DNA"/>
</dbReference>
<evidence type="ECO:0000313" key="5">
    <source>
        <dbReference type="EMBL" id="MBU2692625.1"/>
    </source>
</evidence>
<proteinExistence type="inferred from homology"/>
<dbReference type="Proteomes" id="UP000777784">
    <property type="component" value="Unassembled WGS sequence"/>
</dbReference>
<feature type="transmembrane region" description="Helical" evidence="3">
    <location>
        <begin position="28"/>
        <end position="49"/>
    </location>
</feature>
<protein>
    <submittedName>
        <fullName evidence="5">Sugar transferase</fullName>
    </submittedName>
</protein>
<comment type="similarity">
    <text evidence="1">Belongs to the bacterial sugar transferase family.</text>
</comment>
<evidence type="ECO:0000313" key="6">
    <source>
        <dbReference type="Proteomes" id="UP000777784"/>
    </source>
</evidence>
<feature type="region of interest" description="Disordered" evidence="2">
    <location>
        <begin position="221"/>
        <end position="244"/>
    </location>
</feature>
<comment type="caution">
    <text evidence="5">The sequence shown here is derived from an EMBL/GenBank/DDBJ whole genome shotgun (WGS) entry which is preliminary data.</text>
</comment>
<evidence type="ECO:0000256" key="2">
    <source>
        <dbReference type="SAM" id="MobiDB-lite"/>
    </source>
</evidence>
<name>A0A948RXF0_UNCEI</name>
<feature type="domain" description="Bacterial sugar transferase" evidence="4">
    <location>
        <begin position="23"/>
        <end position="200"/>
    </location>
</feature>
<dbReference type="PANTHER" id="PTHR30576">
    <property type="entry name" value="COLANIC BIOSYNTHESIS UDP-GLUCOSE LIPID CARRIER TRANSFERASE"/>
    <property type="match status" value="1"/>
</dbReference>
<dbReference type="Pfam" id="PF02397">
    <property type="entry name" value="Bac_transf"/>
    <property type="match status" value="1"/>
</dbReference>
<evidence type="ECO:0000259" key="4">
    <source>
        <dbReference type="Pfam" id="PF02397"/>
    </source>
</evidence>